<feature type="region of interest" description="Disordered" evidence="1">
    <location>
        <begin position="375"/>
        <end position="420"/>
    </location>
</feature>
<feature type="compositionally biased region" description="Polar residues" evidence="1">
    <location>
        <begin position="439"/>
        <end position="455"/>
    </location>
</feature>
<feature type="region of interest" description="Disordered" evidence="1">
    <location>
        <begin position="438"/>
        <end position="548"/>
    </location>
</feature>
<sequence>MVEQRQAASPTIAQWGPPRSIVAPEEVSEPAPQSAQEQTVEIARETVGVSLPVRLEFIILSVSQDAAALEHIIGAGTCEIVPAKIESRSFIAEVKIRLFLQENRGSLELSATGKGPRVQDVLEFEDPVIDDQFCALKHTSDRSVLYFRFADIDETRKFRRCLSKFQRSIRIHQSTTHETNLEEIGAHVTTLEPANTPLEPANTPISQVVTSATTDLAATAPDEEEDLIDIRYFDLVHRYKIPTIENTVEIVVDVFRGISRHNISGELRQPVLRGVEEAVFSHWEGSGFLRDRDEAFKDKFLNVVGSIVDFQVLVYQLYPPTDARNAVKEAKKELLDYFQYNTEQMEAQRGNATLPRNLEQVRSLDGPATSTLREELRVAGSTPPAQTGERHEPPRTETSVVDSVRERAQEGENSNEAEQNARIRQRLLVFGVAGRAHLQQHQQSSSDTAVGNTEYANGDAVNSGDVNGTSPATPAPVPALPALPAPQAGVTPITTTATPATHTPMPSVARPKKKGLADSLWAQAPSNTGFRVNGQGSASRSNTSQPRG</sequence>
<feature type="region of interest" description="Disordered" evidence="1">
    <location>
        <begin position="1"/>
        <end position="38"/>
    </location>
</feature>
<accession>A0A8H4UJA5</accession>
<reference evidence="2" key="1">
    <citation type="journal article" date="2020" name="BMC Genomics">
        <title>Correction to: Identification and distribution of gene clusters required for synthesis of sphingolipid metabolism inhibitors in diverse species of the filamentous fungus Fusarium.</title>
        <authorList>
            <person name="Kim H.S."/>
            <person name="Lohmar J.M."/>
            <person name="Busman M."/>
            <person name="Brown D.W."/>
            <person name="Naumann T.A."/>
            <person name="Divon H.H."/>
            <person name="Lysoe E."/>
            <person name="Uhlig S."/>
            <person name="Proctor R.H."/>
        </authorList>
    </citation>
    <scope>NUCLEOTIDE SEQUENCE</scope>
    <source>
        <strain evidence="2">NRRL 22465</strain>
    </source>
</reference>
<protein>
    <submittedName>
        <fullName evidence="2">Uncharacterized protein</fullName>
    </submittedName>
</protein>
<dbReference type="EMBL" id="JABEYC010000418">
    <property type="protein sequence ID" value="KAF4977785.1"/>
    <property type="molecule type" value="Genomic_DNA"/>
</dbReference>
<dbReference type="OrthoDB" id="5143322at2759"/>
<organism evidence="2 3">
    <name type="scientific">Fusarium zealandicum</name>
    <dbReference type="NCBI Taxonomy" id="1053134"/>
    <lineage>
        <taxon>Eukaryota</taxon>
        <taxon>Fungi</taxon>
        <taxon>Dikarya</taxon>
        <taxon>Ascomycota</taxon>
        <taxon>Pezizomycotina</taxon>
        <taxon>Sordariomycetes</taxon>
        <taxon>Hypocreomycetidae</taxon>
        <taxon>Hypocreales</taxon>
        <taxon>Nectriaceae</taxon>
        <taxon>Fusarium</taxon>
        <taxon>Fusarium staphyleae species complex</taxon>
    </lineage>
</organism>
<gene>
    <name evidence="2" type="ORF">FZEAL_5751</name>
</gene>
<feature type="compositionally biased region" description="Polar residues" evidence="1">
    <location>
        <begin position="1"/>
        <end position="12"/>
    </location>
</feature>
<name>A0A8H4UJA5_9HYPO</name>
<dbReference type="Proteomes" id="UP000635477">
    <property type="component" value="Unassembled WGS sequence"/>
</dbReference>
<evidence type="ECO:0000313" key="2">
    <source>
        <dbReference type="EMBL" id="KAF4977785.1"/>
    </source>
</evidence>
<evidence type="ECO:0000256" key="1">
    <source>
        <dbReference type="SAM" id="MobiDB-lite"/>
    </source>
</evidence>
<feature type="compositionally biased region" description="Low complexity" evidence="1">
    <location>
        <begin position="485"/>
        <end position="506"/>
    </location>
</feature>
<dbReference type="AlphaFoldDB" id="A0A8H4UJA5"/>
<reference evidence="2" key="2">
    <citation type="submission" date="2020-05" db="EMBL/GenBank/DDBJ databases">
        <authorList>
            <person name="Kim H.-S."/>
            <person name="Proctor R.H."/>
            <person name="Brown D.W."/>
        </authorList>
    </citation>
    <scope>NUCLEOTIDE SEQUENCE</scope>
    <source>
        <strain evidence="2">NRRL 22465</strain>
    </source>
</reference>
<feature type="compositionally biased region" description="Pro residues" evidence="1">
    <location>
        <begin position="473"/>
        <end position="484"/>
    </location>
</feature>
<feature type="compositionally biased region" description="Polar residues" evidence="1">
    <location>
        <begin position="524"/>
        <end position="548"/>
    </location>
</feature>
<keyword evidence="3" id="KW-1185">Reference proteome</keyword>
<comment type="caution">
    <text evidence="2">The sequence shown here is derived from an EMBL/GenBank/DDBJ whole genome shotgun (WGS) entry which is preliminary data.</text>
</comment>
<proteinExistence type="predicted"/>
<evidence type="ECO:0000313" key="3">
    <source>
        <dbReference type="Proteomes" id="UP000635477"/>
    </source>
</evidence>